<dbReference type="Pfam" id="PF02517">
    <property type="entry name" value="Rce1-like"/>
    <property type="match status" value="1"/>
</dbReference>
<feature type="transmembrane region" description="Helical" evidence="1">
    <location>
        <begin position="43"/>
        <end position="65"/>
    </location>
</feature>
<reference evidence="4" key="1">
    <citation type="journal article" date="2019" name="Int. J. Syst. Evol. Microbiol.">
        <title>The Global Catalogue of Microorganisms (GCM) 10K type strain sequencing project: providing services to taxonomists for standard genome sequencing and annotation.</title>
        <authorList>
            <consortium name="The Broad Institute Genomics Platform"/>
            <consortium name="The Broad Institute Genome Sequencing Center for Infectious Disease"/>
            <person name="Wu L."/>
            <person name="Ma J."/>
        </authorList>
    </citation>
    <scope>NUCLEOTIDE SEQUENCE [LARGE SCALE GENOMIC DNA]</scope>
    <source>
        <strain evidence="4">CGMCC 1.12237</strain>
    </source>
</reference>
<evidence type="ECO:0000313" key="4">
    <source>
        <dbReference type="Proteomes" id="UP001596147"/>
    </source>
</evidence>
<feature type="transmembrane region" description="Helical" evidence="1">
    <location>
        <begin position="7"/>
        <end position="31"/>
    </location>
</feature>
<keyword evidence="3" id="KW-0378">Hydrolase</keyword>
<feature type="transmembrane region" description="Helical" evidence="1">
    <location>
        <begin position="126"/>
        <end position="148"/>
    </location>
</feature>
<dbReference type="InterPro" id="IPR003675">
    <property type="entry name" value="Rce1/LyrA-like_dom"/>
</dbReference>
<accession>A0ABW0LHP8</accession>
<sequence>MNKKYLYILITYIAMQMSAFIGMPLLFFIGTGVFNVSIERMEILATGLWLIFSFITGLVVVLLILKRSKPYNRVDRVEPMPIGQSILWAIGGIFLAFFTQYVAIVLELQLGIDPGSENTEQIMNLIRLFPLAVLVSSIIGPILEEIVFRKVIFGSLYNRFPFWLSALLSSLTFAVAHMDFTHILIYTAMGFTFAFLYVHTKRIIVPIISHAMMNTLVTVAQFSTLDNAIHVQGWIRGLLW</sequence>
<comment type="caution">
    <text evidence="3">The sequence shown here is derived from an EMBL/GenBank/DDBJ whole genome shotgun (WGS) entry which is preliminary data.</text>
</comment>
<dbReference type="GO" id="GO:0016787">
    <property type="term" value="F:hydrolase activity"/>
    <property type="evidence" value="ECO:0007669"/>
    <property type="project" value="UniProtKB-KW"/>
</dbReference>
<dbReference type="EC" id="3.4.-.-" evidence="3"/>
<feature type="domain" description="CAAX prenyl protease 2/Lysostaphin resistance protein A-like" evidence="2">
    <location>
        <begin position="129"/>
        <end position="215"/>
    </location>
</feature>
<feature type="transmembrane region" description="Helical" evidence="1">
    <location>
        <begin position="183"/>
        <end position="200"/>
    </location>
</feature>
<dbReference type="RefSeq" id="WP_144922711.1">
    <property type="nucleotide sequence ID" value="NZ_JBHSMC010000003.1"/>
</dbReference>
<dbReference type="PANTHER" id="PTHR36435">
    <property type="entry name" value="SLR1288 PROTEIN"/>
    <property type="match status" value="1"/>
</dbReference>
<dbReference type="Proteomes" id="UP001596147">
    <property type="component" value="Unassembled WGS sequence"/>
</dbReference>
<evidence type="ECO:0000313" key="3">
    <source>
        <dbReference type="EMBL" id="MFC5464026.1"/>
    </source>
</evidence>
<evidence type="ECO:0000259" key="2">
    <source>
        <dbReference type="Pfam" id="PF02517"/>
    </source>
</evidence>
<name>A0ABW0LHP8_9BACI</name>
<evidence type="ECO:0000256" key="1">
    <source>
        <dbReference type="SAM" id="Phobius"/>
    </source>
</evidence>
<dbReference type="PANTHER" id="PTHR36435:SF6">
    <property type="entry name" value="ABORTIVE INFECTION PROTEIN"/>
    <property type="match status" value="1"/>
</dbReference>
<feature type="transmembrane region" description="Helical" evidence="1">
    <location>
        <begin position="86"/>
        <end position="106"/>
    </location>
</feature>
<feature type="transmembrane region" description="Helical" evidence="1">
    <location>
        <begin position="160"/>
        <end position="177"/>
    </location>
</feature>
<gene>
    <name evidence="3" type="ORF">ACFPM4_04560</name>
</gene>
<proteinExistence type="predicted"/>
<keyword evidence="1" id="KW-1133">Transmembrane helix</keyword>
<dbReference type="EMBL" id="JBHSMC010000003">
    <property type="protein sequence ID" value="MFC5464026.1"/>
    <property type="molecule type" value="Genomic_DNA"/>
</dbReference>
<keyword evidence="1" id="KW-0812">Transmembrane</keyword>
<keyword evidence="4" id="KW-1185">Reference proteome</keyword>
<organism evidence="3 4">
    <name type="scientific">Lederbergia graminis</name>
    <dbReference type="NCBI Taxonomy" id="735518"/>
    <lineage>
        <taxon>Bacteria</taxon>
        <taxon>Bacillati</taxon>
        <taxon>Bacillota</taxon>
        <taxon>Bacilli</taxon>
        <taxon>Bacillales</taxon>
        <taxon>Bacillaceae</taxon>
        <taxon>Lederbergia</taxon>
    </lineage>
</organism>
<dbReference type="InterPro" id="IPR052710">
    <property type="entry name" value="CAAX_protease"/>
</dbReference>
<protein>
    <submittedName>
        <fullName evidence="3">CPBP family intramembrane glutamic endopeptidase</fullName>
        <ecNumber evidence="3">3.4.-.-</ecNumber>
    </submittedName>
</protein>
<keyword evidence="1" id="KW-0472">Membrane</keyword>